<dbReference type="Proteomes" id="UP000199345">
    <property type="component" value="Unassembled WGS sequence"/>
</dbReference>
<name>A0A1I0FNT8_9PROT</name>
<reference evidence="2" key="1">
    <citation type="submission" date="2016-10" db="EMBL/GenBank/DDBJ databases">
        <authorList>
            <person name="Varghese N."/>
            <person name="Submissions S."/>
        </authorList>
    </citation>
    <scope>NUCLEOTIDE SEQUENCE [LARGE SCALE GENOMIC DNA]</scope>
    <source>
        <strain evidence="2">Nm71</strain>
    </source>
</reference>
<organism evidence="1 2">
    <name type="scientific">Nitrosomonas marina</name>
    <dbReference type="NCBI Taxonomy" id="917"/>
    <lineage>
        <taxon>Bacteria</taxon>
        <taxon>Pseudomonadati</taxon>
        <taxon>Pseudomonadota</taxon>
        <taxon>Betaproteobacteria</taxon>
        <taxon>Nitrosomonadales</taxon>
        <taxon>Nitrosomonadaceae</taxon>
        <taxon>Nitrosomonas</taxon>
    </lineage>
</organism>
<evidence type="ECO:0000313" key="2">
    <source>
        <dbReference type="Proteomes" id="UP000199345"/>
    </source>
</evidence>
<proteinExistence type="predicted"/>
<accession>A0A1I0FNT8</accession>
<sequence>MNGKPVITATEMLASMERNPKLSVMLTYNLMSFFRQDVLRSDAVSGKLNILHTRNAVRCKLFAKAGCITKDGRKRIINLAVASVNVNSLSGYEINLKFDLAREIYPYFYTLKSSNGKSGIKCL</sequence>
<dbReference type="RefSeq" id="WP_090661521.1">
    <property type="nucleotide sequence ID" value="NZ_FOIA01000041.1"/>
</dbReference>
<keyword evidence="2" id="KW-1185">Reference proteome</keyword>
<dbReference type="AlphaFoldDB" id="A0A1I0FNT8"/>
<dbReference type="EMBL" id="FOIA01000041">
    <property type="protein sequence ID" value="SET59792.1"/>
    <property type="molecule type" value="Genomic_DNA"/>
</dbReference>
<evidence type="ECO:0000313" key="1">
    <source>
        <dbReference type="EMBL" id="SET59792.1"/>
    </source>
</evidence>
<gene>
    <name evidence="1" type="ORF">SAMN05216326_14120</name>
</gene>
<protein>
    <submittedName>
        <fullName evidence="1">Uncharacterized protein</fullName>
    </submittedName>
</protein>